<accession>A0A2K3CQH0</accession>
<dbReference type="STRING" id="3055.A0A2K3CQH0"/>
<dbReference type="RefSeq" id="XP_042914754.1">
    <property type="nucleotide sequence ID" value="XM_043072295.1"/>
</dbReference>
<dbReference type="GeneID" id="5722725"/>
<dbReference type="InterPro" id="IPR036908">
    <property type="entry name" value="RlpA-like_sf"/>
</dbReference>
<dbReference type="CDD" id="cd22271">
    <property type="entry name" value="DPBB_EXP_N-like"/>
    <property type="match status" value="1"/>
</dbReference>
<proteinExistence type="predicted"/>
<dbReference type="FunCoup" id="A0A2K3CQH0">
    <property type="interactions" value="228"/>
</dbReference>
<dbReference type="EMBL" id="CM008978">
    <property type="protein sequence ID" value="PNW70515.1"/>
    <property type="molecule type" value="Genomic_DNA"/>
</dbReference>
<reference evidence="3 4" key="1">
    <citation type="journal article" date="2007" name="Science">
        <title>The Chlamydomonas genome reveals the evolution of key animal and plant functions.</title>
        <authorList>
            <person name="Merchant S.S."/>
            <person name="Prochnik S.E."/>
            <person name="Vallon O."/>
            <person name="Harris E.H."/>
            <person name="Karpowicz S.J."/>
            <person name="Witman G.B."/>
            <person name="Terry A."/>
            <person name="Salamov A."/>
            <person name="Fritz-Laylin L.K."/>
            <person name="Marechal-Drouard L."/>
            <person name="Marshall W.F."/>
            <person name="Qu L.H."/>
            <person name="Nelson D.R."/>
            <person name="Sanderfoot A.A."/>
            <person name="Spalding M.H."/>
            <person name="Kapitonov V.V."/>
            <person name="Ren Q."/>
            <person name="Ferris P."/>
            <person name="Lindquist E."/>
            <person name="Shapiro H."/>
            <person name="Lucas S.M."/>
            <person name="Grimwood J."/>
            <person name="Schmutz J."/>
            <person name="Cardol P."/>
            <person name="Cerutti H."/>
            <person name="Chanfreau G."/>
            <person name="Chen C.L."/>
            <person name="Cognat V."/>
            <person name="Croft M.T."/>
            <person name="Dent R."/>
            <person name="Dutcher S."/>
            <person name="Fernandez E."/>
            <person name="Fukuzawa H."/>
            <person name="Gonzalez-Ballester D."/>
            <person name="Gonzalez-Halphen D."/>
            <person name="Hallmann A."/>
            <person name="Hanikenne M."/>
            <person name="Hippler M."/>
            <person name="Inwood W."/>
            <person name="Jabbari K."/>
            <person name="Kalanon M."/>
            <person name="Kuras R."/>
            <person name="Lefebvre P.A."/>
            <person name="Lemaire S.D."/>
            <person name="Lobanov A.V."/>
            <person name="Lohr M."/>
            <person name="Manuell A."/>
            <person name="Meier I."/>
            <person name="Mets L."/>
            <person name="Mittag M."/>
            <person name="Mittelmeier T."/>
            <person name="Moroney J.V."/>
            <person name="Moseley J."/>
            <person name="Napoli C."/>
            <person name="Nedelcu A.M."/>
            <person name="Niyogi K."/>
            <person name="Novoselov S.V."/>
            <person name="Paulsen I.T."/>
            <person name="Pazour G."/>
            <person name="Purton S."/>
            <person name="Ral J.P."/>
            <person name="Riano-Pachon D.M."/>
            <person name="Riekhof W."/>
            <person name="Rymarquis L."/>
            <person name="Schroda M."/>
            <person name="Stern D."/>
            <person name="Umen J."/>
            <person name="Willows R."/>
            <person name="Wilson N."/>
            <person name="Zimmer S.L."/>
            <person name="Allmer J."/>
            <person name="Balk J."/>
            <person name="Bisova K."/>
            <person name="Chen C.J."/>
            <person name="Elias M."/>
            <person name="Gendler K."/>
            <person name="Hauser C."/>
            <person name="Lamb M.R."/>
            <person name="Ledford H."/>
            <person name="Long J.C."/>
            <person name="Minagawa J."/>
            <person name="Page M.D."/>
            <person name="Pan J."/>
            <person name="Pootakham W."/>
            <person name="Roje S."/>
            <person name="Rose A."/>
            <person name="Stahlberg E."/>
            <person name="Terauchi A.M."/>
            <person name="Yang P."/>
            <person name="Ball S."/>
            <person name="Bowler C."/>
            <person name="Dieckmann C.L."/>
            <person name="Gladyshev V.N."/>
            <person name="Green P."/>
            <person name="Jorgensen R."/>
            <person name="Mayfield S."/>
            <person name="Mueller-Roeber B."/>
            <person name="Rajamani S."/>
            <person name="Sayre R.T."/>
            <person name="Brokstein P."/>
            <person name="Dubchak I."/>
            <person name="Goodstein D."/>
            <person name="Hornick L."/>
            <person name="Huang Y.W."/>
            <person name="Jhaveri J."/>
            <person name="Luo Y."/>
            <person name="Martinez D."/>
            <person name="Ngau W.C."/>
            <person name="Otillar B."/>
            <person name="Poliakov A."/>
            <person name="Porter A."/>
            <person name="Szajkowski L."/>
            <person name="Werner G."/>
            <person name="Zhou K."/>
            <person name="Grigoriev I.V."/>
            <person name="Rokhsar D.S."/>
            <person name="Grossman A.R."/>
        </authorList>
    </citation>
    <scope>NUCLEOTIDE SEQUENCE [LARGE SCALE GENOMIC DNA]</scope>
    <source>
        <strain evidence="4">CC-503</strain>
    </source>
</reference>
<dbReference type="ExpressionAtlas" id="A0A2K3CQH0">
    <property type="expression patterns" value="baseline"/>
</dbReference>
<gene>
    <name evidence="3" type="ORF">CHLRE_17g723100v5</name>
</gene>
<dbReference type="InParanoid" id="A0A2K3CQH0"/>
<feature type="region of interest" description="Disordered" evidence="1">
    <location>
        <begin position="1"/>
        <end position="34"/>
    </location>
</feature>
<feature type="compositionally biased region" description="Pro residues" evidence="1">
    <location>
        <begin position="224"/>
        <end position="233"/>
    </location>
</feature>
<dbReference type="KEGG" id="cre:CHLRE_17g723100v5"/>
<dbReference type="InterPro" id="IPR002963">
    <property type="entry name" value="Expansin"/>
</dbReference>
<feature type="domain" description="Expansin-like EG45" evidence="2">
    <location>
        <begin position="95"/>
        <end position="223"/>
    </location>
</feature>
<dbReference type="PROSITE" id="PS50842">
    <property type="entry name" value="EXPANSIN_EG45"/>
    <property type="match status" value="1"/>
</dbReference>
<dbReference type="InterPro" id="IPR007112">
    <property type="entry name" value="Expansin/allergen_DPBB_dom"/>
</dbReference>
<protein>
    <recommendedName>
        <fullName evidence="2">Expansin-like EG45 domain-containing protein</fullName>
    </recommendedName>
</protein>
<dbReference type="InterPro" id="IPR009009">
    <property type="entry name" value="RlpA-like_DPBB"/>
</dbReference>
<dbReference type="Gramene" id="PNW70515">
    <property type="protein sequence ID" value="PNW70515"/>
    <property type="gene ID" value="CHLRE_17g723100v5"/>
</dbReference>
<organism evidence="3 4">
    <name type="scientific">Chlamydomonas reinhardtii</name>
    <name type="common">Chlamydomonas smithii</name>
    <dbReference type="NCBI Taxonomy" id="3055"/>
    <lineage>
        <taxon>Eukaryota</taxon>
        <taxon>Viridiplantae</taxon>
        <taxon>Chlorophyta</taxon>
        <taxon>core chlorophytes</taxon>
        <taxon>Chlorophyceae</taxon>
        <taxon>CS clade</taxon>
        <taxon>Chlamydomonadales</taxon>
        <taxon>Chlamydomonadaceae</taxon>
        <taxon>Chlamydomonas</taxon>
    </lineage>
</organism>
<dbReference type="Proteomes" id="UP000006906">
    <property type="component" value="Chromosome 17"/>
</dbReference>
<dbReference type="PANTHER" id="PTHR31867">
    <property type="entry name" value="EXPANSIN-A15"/>
    <property type="match status" value="1"/>
</dbReference>
<evidence type="ECO:0000256" key="1">
    <source>
        <dbReference type="SAM" id="MobiDB-lite"/>
    </source>
</evidence>
<feature type="region of interest" description="Disordered" evidence="1">
    <location>
        <begin position="220"/>
        <end position="240"/>
    </location>
</feature>
<dbReference type="OrthoDB" id="5823761at2759"/>
<dbReference type="SMART" id="SM00837">
    <property type="entry name" value="DPBB_1"/>
    <property type="match status" value="1"/>
</dbReference>
<dbReference type="PaxDb" id="3055-EDP00474"/>
<sequence length="253" mass="27933">MISGSVSRRVGEAGRRQSQARRRTTAARSTTAALTTRRLSASSAHATAPALLLLQLLLVGCFSQAGANWFGGGGGWRQGRATRYDGPDDWWSIHEGSCGFGYLDQGVASGWDVAAISDTCDDYSGSCGRCYEVKCDPASFNDGYGQWLDRSNVCRDPDRSVIVQVVDSCPCNYPTNAYSNRRWCCGDMYHLDLSTWAFEKLAEKKWGVIGLLVRQVDCGQGPSDPAPPPPDPTPFVSRISRPWGWRDRRPWRR</sequence>
<evidence type="ECO:0000313" key="4">
    <source>
        <dbReference type="Proteomes" id="UP000006906"/>
    </source>
</evidence>
<name>A0A2K3CQH0_CHLRE</name>
<evidence type="ECO:0000313" key="3">
    <source>
        <dbReference type="EMBL" id="PNW70515.1"/>
    </source>
</evidence>
<dbReference type="SUPFAM" id="SSF50685">
    <property type="entry name" value="Barwin-like endoglucanases"/>
    <property type="match status" value="1"/>
</dbReference>
<dbReference type="Gene3D" id="2.40.40.10">
    <property type="entry name" value="RlpA-like domain"/>
    <property type="match status" value="1"/>
</dbReference>
<dbReference type="Pfam" id="PF03330">
    <property type="entry name" value="DPBB_1"/>
    <property type="match status" value="1"/>
</dbReference>
<keyword evidence="4" id="KW-1185">Reference proteome</keyword>
<dbReference type="OMA" id="ISRPWGW"/>
<evidence type="ECO:0000259" key="2">
    <source>
        <dbReference type="PROSITE" id="PS50842"/>
    </source>
</evidence>
<dbReference type="AlphaFoldDB" id="A0A2K3CQH0"/>
<dbReference type="GO" id="GO:0009664">
    <property type="term" value="P:plant-type cell wall organization"/>
    <property type="evidence" value="ECO:0007669"/>
    <property type="project" value="InterPro"/>
</dbReference>